<dbReference type="SUPFAM" id="SSF52833">
    <property type="entry name" value="Thioredoxin-like"/>
    <property type="match status" value="1"/>
</dbReference>
<accession>A0A1M5BMJ5</accession>
<dbReference type="RefSeq" id="WP_073158702.1">
    <property type="nucleotide sequence ID" value="NZ_FQVL01000026.1"/>
</dbReference>
<dbReference type="STRING" id="112248.SAMN05444392_12613"/>
<dbReference type="OrthoDB" id="9795531at2"/>
<evidence type="ECO:0000313" key="2">
    <source>
        <dbReference type="EMBL" id="SHF43437.1"/>
    </source>
</evidence>
<evidence type="ECO:0000313" key="3">
    <source>
        <dbReference type="Proteomes" id="UP000184476"/>
    </source>
</evidence>
<reference evidence="2 3" key="1">
    <citation type="submission" date="2016-11" db="EMBL/GenBank/DDBJ databases">
        <authorList>
            <person name="Jaros S."/>
            <person name="Januszkiewicz K."/>
            <person name="Wedrychowicz H."/>
        </authorList>
    </citation>
    <scope>NUCLEOTIDE SEQUENCE [LARGE SCALE GENOMIC DNA]</scope>
    <source>
        <strain evidence="2 3">DSM 44666</strain>
    </source>
</reference>
<protein>
    <submittedName>
        <fullName evidence="2">Glutaredoxin</fullName>
    </submittedName>
</protein>
<dbReference type="PROSITE" id="PS51354">
    <property type="entry name" value="GLUTAREDOXIN_2"/>
    <property type="match status" value="1"/>
</dbReference>
<organism evidence="2 3">
    <name type="scientific">Seinonella peptonophila</name>
    <dbReference type="NCBI Taxonomy" id="112248"/>
    <lineage>
        <taxon>Bacteria</taxon>
        <taxon>Bacillati</taxon>
        <taxon>Bacillota</taxon>
        <taxon>Bacilli</taxon>
        <taxon>Bacillales</taxon>
        <taxon>Thermoactinomycetaceae</taxon>
        <taxon>Seinonella</taxon>
    </lineage>
</organism>
<dbReference type="Pfam" id="PF00462">
    <property type="entry name" value="Glutaredoxin"/>
    <property type="match status" value="1"/>
</dbReference>
<dbReference type="GO" id="GO:0009055">
    <property type="term" value="F:electron transfer activity"/>
    <property type="evidence" value="ECO:0007669"/>
    <property type="project" value="TreeGrafter"/>
</dbReference>
<name>A0A1M5BMJ5_9BACL</name>
<evidence type="ECO:0000259" key="1">
    <source>
        <dbReference type="Pfam" id="PF00462"/>
    </source>
</evidence>
<dbReference type="CDD" id="cd02976">
    <property type="entry name" value="NrdH"/>
    <property type="match status" value="1"/>
</dbReference>
<dbReference type="Gene3D" id="3.40.30.10">
    <property type="entry name" value="Glutaredoxin"/>
    <property type="match status" value="1"/>
</dbReference>
<keyword evidence="3" id="KW-1185">Reference proteome</keyword>
<dbReference type="PANTHER" id="PTHR34386">
    <property type="entry name" value="GLUTAREDOXIN"/>
    <property type="match status" value="1"/>
</dbReference>
<sequence length="81" mass="9279">MADKEIVIYTLPTCADCHAAKRYFTEVGVQFLEKDCTTNSAYPKEVYDLTQKQTVPTIVIDEQVFVGFTDHFEQIQQLVKS</sequence>
<dbReference type="InterPro" id="IPR002109">
    <property type="entry name" value="Glutaredoxin"/>
</dbReference>
<dbReference type="InterPro" id="IPR036249">
    <property type="entry name" value="Thioredoxin-like_sf"/>
</dbReference>
<gene>
    <name evidence="2" type="ORF">SAMN05444392_12613</name>
</gene>
<dbReference type="EMBL" id="FQVL01000026">
    <property type="protein sequence ID" value="SHF43437.1"/>
    <property type="molecule type" value="Genomic_DNA"/>
</dbReference>
<dbReference type="InterPro" id="IPR051548">
    <property type="entry name" value="Grx-like_ET"/>
</dbReference>
<dbReference type="AlphaFoldDB" id="A0A1M5BMJ5"/>
<dbReference type="PANTHER" id="PTHR34386:SF1">
    <property type="entry name" value="GLUTAREDOXIN-LIKE PROTEIN NRDH"/>
    <property type="match status" value="1"/>
</dbReference>
<dbReference type="Proteomes" id="UP000184476">
    <property type="component" value="Unassembled WGS sequence"/>
</dbReference>
<proteinExistence type="predicted"/>
<dbReference type="GO" id="GO:0045454">
    <property type="term" value="P:cell redox homeostasis"/>
    <property type="evidence" value="ECO:0007669"/>
    <property type="project" value="TreeGrafter"/>
</dbReference>
<feature type="domain" description="Glutaredoxin" evidence="1">
    <location>
        <begin position="6"/>
        <end position="64"/>
    </location>
</feature>